<dbReference type="EMBL" id="BAABFO010000003">
    <property type="protein sequence ID" value="GAA4325882.1"/>
    <property type="molecule type" value="Genomic_DNA"/>
</dbReference>
<name>A0ABP8GK57_9BURK</name>
<evidence type="ECO:0000313" key="1">
    <source>
        <dbReference type="EMBL" id="GAA4325882.1"/>
    </source>
</evidence>
<evidence type="ECO:0008006" key="3">
    <source>
        <dbReference type="Google" id="ProtNLM"/>
    </source>
</evidence>
<dbReference type="Proteomes" id="UP001501671">
    <property type="component" value="Unassembled WGS sequence"/>
</dbReference>
<accession>A0ABP8GK57</accession>
<dbReference type="SUPFAM" id="SSF53448">
    <property type="entry name" value="Nucleotide-diphospho-sugar transferases"/>
    <property type="match status" value="1"/>
</dbReference>
<comment type="caution">
    <text evidence="1">The sequence shown here is derived from an EMBL/GenBank/DDBJ whole genome shotgun (WGS) entry which is preliminary data.</text>
</comment>
<organism evidence="1 2">
    <name type="scientific">Pigmentiphaga soli</name>
    <dbReference type="NCBI Taxonomy" id="1007095"/>
    <lineage>
        <taxon>Bacteria</taxon>
        <taxon>Pseudomonadati</taxon>
        <taxon>Pseudomonadota</taxon>
        <taxon>Betaproteobacteria</taxon>
        <taxon>Burkholderiales</taxon>
        <taxon>Alcaligenaceae</taxon>
        <taxon>Pigmentiphaga</taxon>
    </lineage>
</organism>
<evidence type="ECO:0000313" key="2">
    <source>
        <dbReference type="Proteomes" id="UP001501671"/>
    </source>
</evidence>
<dbReference type="InterPro" id="IPR029044">
    <property type="entry name" value="Nucleotide-diphossugar_trans"/>
</dbReference>
<gene>
    <name evidence="1" type="ORF">GCM10023144_08670</name>
</gene>
<protein>
    <recommendedName>
        <fullName evidence="3">Glycosyl transferase</fullName>
    </recommendedName>
</protein>
<reference evidence="2" key="1">
    <citation type="journal article" date="2019" name="Int. J. Syst. Evol. Microbiol.">
        <title>The Global Catalogue of Microorganisms (GCM) 10K type strain sequencing project: providing services to taxonomists for standard genome sequencing and annotation.</title>
        <authorList>
            <consortium name="The Broad Institute Genomics Platform"/>
            <consortium name="The Broad Institute Genome Sequencing Center for Infectious Disease"/>
            <person name="Wu L."/>
            <person name="Ma J."/>
        </authorList>
    </citation>
    <scope>NUCLEOTIDE SEQUENCE [LARGE SCALE GENOMIC DNA]</scope>
    <source>
        <strain evidence="2">JCM 17666</strain>
    </source>
</reference>
<proteinExistence type="predicted"/>
<sequence length="290" mass="33428">MGMEDRIRLFVGCDPNDCDLEQMMVLEYSARKHCSLPIDIEWMRLSRDPSSFWHAEPEHGLGWRTETWATPFSGFRWGVPAFCGYQGRAIYLDTDMIVLCDLAGLWRMPFGPGKVLAGKGRKNSWRFCVTVWDCAAARAQLPPVERLRAEPDSHQRMMRHFAGHPGLIEPLHSDYNNIDGEEKPAEAIRILHYSDMGTQFSHKYAFPRLAQEGRRHWFDGQVLPHPRADLAALFDRYYQDALAAGYDLDRYRAPQLFGDTMKASQRDYAGNRRTRRRSFWSRIGLRGAAG</sequence>
<keyword evidence="2" id="KW-1185">Reference proteome</keyword>
<dbReference type="Gene3D" id="3.90.550.10">
    <property type="entry name" value="Spore Coat Polysaccharide Biosynthesis Protein SpsA, Chain A"/>
    <property type="match status" value="1"/>
</dbReference>